<name>A0AAE0LC77_9CHLO</name>
<protein>
    <submittedName>
        <fullName evidence="2">Uncharacterized protein</fullName>
    </submittedName>
</protein>
<gene>
    <name evidence="2" type="ORF">CYMTET_12670</name>
</gene>
<evidence type="ECO:0000313" key="2">
    <source>
        <dbReference type="EMBL" id="KAK3279455.1"/>
    </source>
</evidence>
<reference evidence="2 3" key="1">
    <citation type="journal article" date="2015" name="Genome Biol. Evol.">
        <title>Comparative Genomics of a Bacterivorous Green Alga Reveals Evolutionary Causalities and Consequences of Phago-Mixotrophic Mode of Nutrition.</title>
        <authorList>
            <person name="Burns J.A."/>
            <person name="Paasch A."/>
            <person name="Narechania A."/>
            <person name="Kim E."/>
        </authorList>
    </citation>
    <scope>NUCLEOTIDE SEQUENCE [LARGE SCALE GENOMIC DNA]</scope>
    <source>
        <strain evidence="2 3">PLY_AMNH</strain>
    </source>
</reference>
<feature type="region of interest" description="Disordered" evidence="1">
    <location>
        <begin position="39"/>
        <end position="62"/>
    </location>
</feature>
<proteinExistence type="predicted"/>
<evidence type="ECO:0000313" key="3">
    <source>
        <dbReference type="Proteomes" id="UP001190700"/>
    </source>
</evidence>
<dbReference type="EMBL" id="LGRX02004886">
    <property type="protein sequence ID" value="KAK3279455.1"/>
    <property type="molecule type" value="Genomic_DNA"/>
</dbReference>
<keyword evidence="3" id="KW-1185">Reference proteome</keyword>
<organism evidence="2 3">
    <name type="scientific">Cymbomonas tetramitiformis</name>
    <dbReference type="NCBI Taxonomy" id="36881"/>
    <lineage>
        <taxon>Eukaryota</taxon>
        <taxon>Viridiplantae</taxon>
        <taxon>Chlorophyta</taxon>
        <taxon>Pyramimonadophyceae</taxon>
        <taxon>Pyramimonadales</taxon>
        <taxon>Pyramimonadaceae</taxon>
        <taxon>Cymbomonas</taxon>
    </lineage>
</organism>
<accession>A0AAE0LC77</accession>
<comment type="caution">
    <text evidence="2">The sequence shown here is derived from an EMBL/GenBank/DDBJ whole genome shotgun (WGS) entry which is preliminary data.</text>
</comment>
<dbReference type="AlphaFoldDB" id="A0AAE0LC77"/>
<sequence>MESDDSDDDELDVHEELRRLRSQIGKAVTFGQASVPPASSLSFAGISTEPQQQVVPRHGGAAGSDVPAGFIARVSVPTEEFPGGVDRVPTLAISAVNFSCRAEESFVGHKNESGPSQIDVMFMKSEEETESPLDLQAEEEEEPALNGDHAADYADSYYGMGVASPWHRPDTDNIADIFTQPLPPRASFFDNPSFYGIELYSEDSGFMVEVD</sequence>
<dbReference type="Proteomes" id="UP001190700">
    <property type="component" value="Unassembled WGS sequence"/>
</dbReference>
<evidence type="ECO:0000256" key="1">
    <source>
        <dbReference type="SAM" id="MobiDB-lite"/>
    </source>
</evidence>